<organism evidence="1">
    <name type="scientific">Zea mays</name>
    <name type="common">Maize</name>
    <dbReference type="NCBI Taxonomy" id="4577"/>
    <lineage>
        <taxon>Eukaryota</taxon>
        <taxon>Viridiplantae</taxon>
        <taxon>Streptophyta</taxon>
        <taxon>Embryophyta</taxon>
        <taxon>Tracheophyta</taxon>
        <taxon>Spermatophyta</taxon>
        <taxon>Magnoliopsida</taxon>
        <taxon>Liliopsida</taxon>
        <taxon>Poales</taxon>
        <taxon>Poaceae</taxon>
        <taxon>PACMAD clade</taxon>
        <taxon>Panicoideae</taxon>
        <taxon>Andropogonodae</taxon>
        <taxon>Andropogoneae</taxon>
        <taxon>Tripsacinae</taxon>
        <taxon>Zea</taxon>
    </lineage>
</organism>
<comment type="caution">
    <text evidence="1">The sequence shown here is derived from an EMBL/GenBank/DDBJ whole genome shotgun (WGS) entry which is preliminary data.</text>
</comment>
<sequence>MNFPPLQSPPIPLSPKPGCPYITHAGPIVQTEFGFFKNSTNNIVHRLSQPARKDLHLTFNSKLML</sequence>
<proteinExistence type="predicted"/>
<gene>
    <name evidence="1" type="ORF">Zm00014a_043983</name>
</gene>
<reference evidence="1" key="1">
    <citation type="journal article" date="2018" name="Nat. Genet.">
        <title>Extensive intraspecific gene order and gene structural variations between Mo17 and other maize genomes.</title>
        <authorList>
            <person name="Sun S."/>
            <person name="Zhou Y."/>
            <person name="Chen J."/>
            <person name="Shi J."/>
            <person name="Zhao H."/>
            <person name="Zhao H."/>
            <person name="Song W."/>
            <person name="Zhang M."/>
            <person name="Cui Y."/>
            <person name="Dong X."/>
            <person name="Liu H."/>
            <person name="Ma X."/>
            <person name="Jiao Y."/>
            <person name="Wang B."/>
            <person name="Wei X."/>
            <person name="Stein J.C."/>
            <person name="Glaubitz J.C."/>
            <person name="Lu F."/>
            <person name="Yu G."/>
            <person name="Liang C."/>
            <person name="Fengler K."/>
            <person name="Li B."/>
            <person name="Rafalski A."/>
            <person name="Schnable P.S."/>
            <person name="Ware D.H."/>
            <person name="Buckler E.S."/>
            <person name="Lai J."/>
        </authorList>
    </citation>
    <scope>NUCLEOTIDE SEQUENCE [LARGE SCALE GENOMIC DNA]</scope>
    <source>
        <tissue evidence="1">Seedling</tissue>
    </source>
</reference>
<protein>
    <submittedName>
        <fullName evidence="1">Uncharacterized protein</fullName>
    </submittedName>
</protein>
<dbReference type="EMBL" id="NCVQ01000005">
    <property type="protein sequence ID" value="PWZ26969.1"/>
    <property type="molecule type" value="Genomic_DNA"/>
</dbReference>
<evidence type="ECO:0000313" key="1">
    <source>
        <dbReference type="EMBL" id="PWZ26969.1"/>
    </source>
</evidence>
<accession>A0A3L6F1S0</accession>
<dbReference type="Proteomes" id="UP000251960">
    <property type="component" value="Chromosome 4"/>
</dbReference>
<name>A0A3L6F1S0_MAIZE</name>
<dbReference type="AlphaFoldDB" id="A0A3L6F1S0"/>